<evidence type="ECO:0000313" key="2">
    <source>
        <dbReference type="EMBL" id="KAK7692813.1"/>
    </source>
</evidence>
<dbReference type="EMBL" id="JASBNA010000004">
    <property type="protein sequence ID" value="KAK7692813.1"/>
    <property type="molecule type" value="Genomic_DNA"/>
</dbReference>
<name>A0AAW0GHG1_9APHY</name>
<protein>
    <submittedName>
        <fullName evidence="2">Uncharacterized protein</fullName>
    </submittedName>
</protein>
<feature type="region of interest" description="Disordered" evidence="1">
    <location>
        <begin position="1"/>
        <end position="38"/>
    </location>
</feature>
<accession>A0AAW0GHG1</accession>
<organism evidence="2 3">
    <name type="scientific">Cerrena zonata</name>
    <dbReference type="NCBI Taxonomy" id="2478898"/>
    <lineage>
        <taxon>Eukaryota</taxon>
        <taxon>Fungi</taxon>
        <taxon>Dikarya</taxon>
        <taxon>Basidiomycota</taxon>
        <taxon>Agaricomycotina</taxon>
        <taxon>Agaricomycetes</taxon>
        <taxon>Polyporales</taxon>
        <taxon>Cerrenaceae</taxon>
        <taxon>Cerrena</taxon>
    </lineage>
</organism>
<sequence length="100" mass="11044">MHLGRTCHRKSTKDSRTSAEGNTEPDSEVPTRRSDESVIAPSYDDMEHIMYSRARSSSLAQLPPTKAHIDAPESMFDEGRPDVRIGGVKVAIRPGRPSKP</sequence>
<comment type="caution">
    <text evidence="2">The sequence shown here is derived from an EMBL/GenBank/DDBJ whole genome shotgun (WGS) entry which is preliminary data.</text>
</comment>
<evidence type="ECO:0000256" key="1">
    <source>
        <dbReference type="SAM" id="MobiDB-lite"/>
    </source>
</evidence>
<feature type="compositionally biased region" description="Basic residues" evidence="1">
    <location>
        <begin position="1"/>
        <end position="11"/>
    </location>
</feature>
<reference evidence="2 3" key="1">
    <citation type="submission" date="2022-09" db="EMBL/GenBank/DDBJ databases">
        <authorList>
            <person name="Palmer J.M."/>
        </authorList>
    </citation>
    <scope>NUCLEOTIDE SEQUENCE [LARGE SCALE GENOMIC DNA]</scope>
    <source>
        <strain evidence="2 3">DSM 7382</strain>
    </source>
</reference>
<dbReference type="AlphaFoldDB" id="A0AAW0GHG1"/>
<proteinExistence type="predicted"/>
<evidence type="ECO:0000313" key="3">
    <source>
        <dbReference type="Proteomes" id="UP001385951"/>
    </source>
</evidence>
<keyword evidence="3" id="KW-1185">Reference proteome</keyword>
<dbReference type="Proteomes" id="UP001385951">
    <property type="component" value="Unassembled WGS sequence"/>
</dbReference>
<gene>
    <name evidence="2" type="ORF">QCA50_004448</name>
</gene>